<reference evidence="2" key="1">
    <citation type="journal article" date="2023" name="GigaByte">
        <title>Genome assembly of the bearded iris, Iris pallida Lam.</title>
        <authorList>
            <person name="Bruccoleri R.E."/>
            <person name="Oakeley E.J."/>
            <person name="Faust A.M.E."/>
            <person name="Altorfer M."/>
            <person name="Dessus-Babus S."/>
            <person name="Burckhardt D."/>
            <person name="Oertli M."/>
            <person name="Naumann U."/>
            <person name="Petersen F."/>
            <person name="Wong J."/>
        </authorList>
    </citation>
    <scope>NUCLEOTIDE SEQUENCE</scope>
    <source>
        <strain evidence="2">GSM-AAB239-AS_SAM_17_03QT</strain>
    </source>
</reference>
<keyword evidence="3" id="KW-1185">Reference proteome</keyword>
<dbReference type="EMBL" id="JANAVB010020999">
    <property type="protein sequence ID" value="KAJ6826372.1"/>
    <property type="molecule type" value="Genomic_DNA"/>
</dbReference>
<evidence type="ECO:0000256" key="1">
    <source>
        <dbReference type="SAM" id="MobiDB-lite"/>
    </source>
</evidence>
<comment type="caution">
    <text evidence="2">The sequence shown here is derived from an EMBL/GenBank/DDBJ whole genome shotgun (WGS) entry which is preliminary data.</text>
</comment>
<feature type="compositionally biased region" description="Basic and acidic residues" evidence="1">
    <location>
        <begin position="97"/>
        <end position="108"/>
    </location>
</feature>
<feature type="region of interest" description="Disordered" evidence="1">
    <location>
        <begin position="49"/>
        <end position="136"/>
    </location>
</feature>
<dbReference type="Proteomes" id="UP001140949">
    <property type="component" value="Unassembled WGS sequence"/>
</dbReference>
<protein>
    <submittedName>
        <fullName evidence="2">Geranylgeranyl pyrophosphate synthase 7, chloroplastic</fullName>
    </submittedName>
</protein>
<gene>
    <name evidence="2" type="ORF">M6B38_373160</name>
</gene>
<dbReference type="AlphaFoldDB" id="A0AAX6GCT4"/>
<feature type="compositionally biased region" description="Gly residues" evidence="1">
    <location>
        <begin position="175"/>
        <end position="192"/>
    </location>
</feature>
<feature type="region of interest" description="Disordered" evidence="1">
    <location>
        <begin position="154"/>
        <end position="235"/>
    </location>
</feature>
<organism evidence="2 3">
    <name type="scientific">Iris pallida</name>
    <name type="common">Sweet iris</name>
    <dbReference type="NCBI Taxonomy" id="29817"/>
    <lineage>
        <taxon>Eukaryota</taxon>
        <taxon>Viridiplantae</taxon>
        <taxon>Streptophyta</taxon>
        <taxon>Embryophyta</taxon>
        <taxon>Tracheophyta</taxon>
        <taxon>Spermatophyta</taxon>
        <taxon>Magnoliopsida</taxon>
        <taxon>Liliopsida</taxon>
        <taxon>Asparagales</taxon>
        <taxon>Iridaceae</taxon>
        <taxon>Iridoideae</taxon>
        <taxon>Irideae</taxon>
        <taxon>Iris</taxon>
    </lineage>
</organism>
<sequence length="283" mass="31172">MAPTFSCMATVPKLPLLLARRPSQILLPTASGPQPRNLQPALLIQLPRGRLPRHQGPHPQIPPRRPPPLRRGAHAAPHLRRSPDGSPRAVPGRVPPRRGEQRQRDQRGLLRAAHARGVPRPRPALRRRACSRGRVDDRGRHPLLRIRDVVRRSWRSRASSASGRRDRERERREGSAGGEADGGGGGGGGAVGEGEEGGEAVLVLGSVRRDTRRGERGGGGEAEEVRPLRGDDARRTHGRLAETFRSLARLELKGFEPERVEEAQMLYGSWWYDGCTETSISQV</sequence>
<feature type="compositionally biased region" description="Basic and acidic residues" evidence="1">
    <location>
        <begin position="163"/>
        <end position="174"/>
    </location>
</feature>
<feature type="compositionally biased region" description="Basic and acidic residues" evidence="1">
    <location>
        <begin position="207"/>
        <end position="235"/>
    </location>
</feature>
<feature type="compositionally biased region" description="Basic residues" evidence="1">
    <location>
        <begin position="67"/>
        <end position="80"/>
    </location>
</feature>
<evidence type="ECO:0000313" key="2">
    <source>
        <dbReference type="EMBL" id="KAJ6826372.1"/>
    </source>
</evidence>
<accession>A0AAX6GCT4</accession>
<proteinExistence type="predicted"/>
<feature type="compositionally biased region" description="Basic residues" evidence="1">
    <location>
        <begin position="113"/>
        <end position="131"/>
    </location>
</feature>
<name>A0AAX6GCT4_IRIPA</name>
<reference evidence="2" key="2">
    <citation type="submission" date="2023-04" db="EMBL/GenBank/DDBJ databases">
        <authorList>
            <person name="Bruccoleri R.E."/>
            <person name="Oakeley E.J."/>
            <person name="Faust A.-M."/>
            <person name="Dessus-Babus S."/>
            <person name="Altorfer M."/>
            <person name="Burckhardt D."/>
            <person name="Oertli M."/>
            <person name="Naumann U."/>
            <person name="Petersen F."/>
            <person name="Wong J."/>
        </authorList>
    </citation>
    <scope>NUCLEOTIDE SEQUENCE</scope>
    <source>
        <strain evidence="2">GSM-AAB239-AS_SAM_17_03QT</strain>
        <tissue evidence="2">Leaf</tissue>
    </source>
</reference>
<evidence type="ECO:0000313" key="3">
    <source>
        <dbReference type="Proteomes" id="UP001140949"/>
    </source>
</evidence>